<comment type="caution">
    <text evidence="1">The sequence shown here is derived from an EMBL/GenBank/DDBJ whole genome shotgun (WGS) entry which is preliminary data.</text>
</comment>
<accession>A0A9N9P113</accession>
<proteinExistence type="predicted"/>
<protein>
    <submittedName>
        <fullName evidence="1">5245_t:CDS:1</fullName>
    </submittedName>
</protein>
<name>A0A9N9P113_9GLOM</name>
<evidence type="ECO:0000313" key="2">
    <source>
        <dbReference type="Proteomes" id="UP000789508"/>
    </source>
</evidence>
<keyword evidence="2" id="KW-1185">Reference proteome</keyword>
<evidence type="ECO:0000313" key="1">
    <source>
        <dbReference type="EMBL" id="CAG8774602.1"/>
    </source>
</evidence>
<gene>
    <name evidence="1" type="ORF">ALEPTO_LOCUS14326</name>
</gene>
<dbReference type="Proteomes" id="UP000789508">
    <property type="component" value="Unassembled WGS sequence"/>
</dbReference>
<organism evidence="1 2">
    <name type="scientific">Ambispora leptoticha</name>
    <dbReference type="NCBI Taxonomy" id="144679"/>
    <lineage>
        <taxon>Eukaryota</taxon>
        <taxon>Fungi</taxon>
        <taxon>Fungi incertae sedis</taxon>
        <taxon>Mucoromycota</taxon>
        <taxon>Glomeromycotina</taxon>
        <taxon>Glomeromycetes</taxon>
        <taxon>Archaeosporales</taxon>
        <taxon>Ambisporaceae</taxon>
        <taxon>Ambispora</taxon>
    </lineage>
</organism>
<feature type="non-terminal residue" evidence="1">
    <location>
        <position position="1"/>
    </location>
</feature>
<dbReference type="AlphaFoldDB" id="A0A9N9P113"/>
<sequence>AVYNIASAWDTVTTIIISNCWKKMGIMNTNDMTAATHFVKTNIQDKELQLNLALNILEPLVNYEILNPQEYIDIPVENEAIHHMLSIKKIVNTISQSDDTDNSDNDGLEFSKILISLALSSIHNISLFLQQEDPFLST</sequence>
<dbReference type="EMBL" id="CAJVPS010054811">
    <property type="protein sequence ID" value="CAG8774602.1"/>
    <property type="molecule type" value="Genomic_DNA"/>
</dbReference>
<reference evidence="1" key="1">
    <citation type="submission" date="2021-06" db="EMBL/GenBank/DDBJ databases">
        <authorList>
            <person name="Kallberg Y."/>
            <person name="Tangrot J."/>
            <person name="Rosling A."/>
        </authorList>
    </citation>
    <scope>NUCLEOTIDE SEQUENCE</scope>
    <source>
        <strain evidence="1">FL130A</strain>
    </source>
</reference>